<comment type="caution">
    <text evidence="1">The sequence shown here is derived from an EMBL/GenBank/DDBJ whole genome shotgun (WGS) entry which is preliminary data.</text>
</comment>
<organism evidence="1 2">
    <name type="scientific">Ficus carica</name>
    <name type="common">Common fig</name>
    <dbReference type="NCBI Taxonomy" id="3494"/>
    <lineage>
        <taxon>Eukaryota</taxon>
        <taxon>Viridiplantae</taxon>
        <taxon>Streptophyta</taxon>
        <taxon>Embryophyta</taxon>
        <taxon>Tracheophyta</taxon>
        <taxon>Spermatophyta</taxon>
        <taxon>Magnoliopsida</taxon>
        <taxon>eudicotyledons</taxon>
        <taxon>Gunneridae</taxon>
        <taxon>Pentapetalae</taxon>
        <taxon>rosids</taxon>
        <taxon>fabids</taxon>
        <taxon>Rosales</taxon>
        <taxon>Moraceae</taxon>
        <taxon>Ficeae</taxon>
        <taxon>Ficus</taxon>
    </lineage>
</organism>
<reference evidence="1" key="1">
    <citation type="submission" date="2023-07" db="EMBL/GenBank/DDBJ databases">
        <title>draft genome sequence of fig (Ficus carica).</title>
        <authorList>
            <person name="Takahashi T."/>
            <person name="Nishimura K."/>
        </authorList>
    </citation>
    <scope>NUCLEOTIDE SEQUENCE</scope>
</reference>
<evidence type="ECO:0000313" key="2">
    <source>
        <dbReference type="Proteomes" id="UP001187192"/>
    </source>
</evidence>
<dbReference type="EMBL" id="BTGU01001721">
    <property type="protein sequence ID" value="GMN28293.1"/>
    <property type="molecule type" value="Genomic_DNA"/>
</dbReference>
<evidence type="ECO:0000313" key="1">
    <source>
        <dbReference type="EMBL" id="GMN28293.1"/>
    </source>
</evidence>
<dbReference type="Proteomes" id="UP001187192">
    <property type="component" value="Unassembled WGS sequence"/>
</dbReference>
<name>A0AA87Z2L5_FICCA</name>
<protein>
    <submittedName>
        <fullName evidence="1">Uncharacterized protein</fullName>
    </submittedName>
</protein>
<gene>
    <name evidence="1" type="ORF">TIFTF001_041147</name>
</gene>
<accession>A0AA87Z2L5</accession>
<keyword evidence="2" id="KW-1185">Reference proteome</keyword>
<proteinExistence type="predicted"/>
<dbReference type="AlphaFoldDB" id="A0AA87Z2L5"/>
<sequence>MCDSWWLWQRIDNGYPQTLRVTGVLEFVGRCEGSGSMHCCDGGWTAVDGWQENGREQFFDRVAGVFTFGLTRKGEEWGMLGFLFE</sequence>